<protein>
    <submittedName>
        <fullName evidence="1">Uncharacterized protein</fullName>
    </submittedName>
</protein>
<name>A0AA49X3D4_9VIRU</name>
<dbReference type="EMBL" id="OQ890309">
    <property type="protein sequence ID" value="WLJ25395.1"/>
    <property type="molecule type" value="Genomic_DNA"/>
</dbReference>
<evidence type="ECO:0000313" key="1">
    <source>
        <dbReference type="EMBL" id="WLJ25395.1"/>
    </source>
</evidence>
<accession>A0AA49X3D4</accession>
<reference evidence="1" key="1">
    <citation type="submission" date="2023-04" db="EMBL/GenBank/DDBJ databases">
        <title>The human skin virome in hidradenitis suppurativa patients.</title>
        <authorList>
            <person name="Jansen D."/>
        </authorList>
    </citation>
    <scope>NUCLEOTIDE SEQUENCE</scope>
    <source>
        <strain evidence="1">VC3_JansenPhageA</strain>
    </source>
</reference>
<proteinExistence type="predicted"/>
<organism evidence="1">
    <name type="scientific">Staphylococcus phage HS04</name>
    <dbReference type="NCBI Taxonomy" id="3056398"/>
    <lineage>
        <taxon>Viruses</taxon>
    </lineage>
</organism>
<sequence length="37" mass="4511">MSDEMVQFWYDFMIEHGVHERILEAEEAKQNEQTTTH</sequence>